<evidence type="ECO:0000313" key="5">
    <source>
        <dbReference type="Proteomes" id="UP000199065"/>
    </source>
</evidence>
<protein>
    <submittedName>
        <fullName evidence="4">PH domain-containing protein</fullName>
    </submittedName>
</protein>
<evidence type="ECO:0000313" key="4">
    <source>
        <dbReference type="EMBL" id="SFG50781.1"/>
    </source>
</evidence>
<reference evidence="4 5" key="1">
    <citation type="submission" date="2016-10" db="EMBL/GenBank/DDBJ databases">
        <authorList>
            <person name="de Groot N.N."/>
        </authorList>
    </citation>
    <scope>NUCLEOTIDE SEQUENCE [LARGE SCALE GENOMIC DNA]</scope>
    <source>
        <strain>J11</strain>
        <strain evidence="5">PG 39</strain>
    </source>
</reference>
<accession>A0A1I2SLL1</accession>
<dbReference type="STRING" id="185761.SAMN05660282_01090"/>
<feature type="compositionally biased region" description="Basic and acidic residues" evidence="1">
    <location>
        <begin position="176"/>
        <end position="196"/>
    </location>
</feature>
<dbReference type="OrthoDB" id="5190396at2"/>
<evidence type="ECO:0000259" key="3">
    <source>
        <dbReference type="Pfam" id="PF10756"/>
    </source>
</evidence>
<feature type="compositionally biased region" description="Basic and acidic residues" evidence="1">
    <location>
        <begin position="213"/>
        <end position="223"/>
    </location>
</feature>
<dbReference type="Proteomes" id="UP000199065">
    <property type="component" value="Unassembled WGS sequence"/>
</dbReference>
<dbReference type="AlphaFoldDB" id="A0A1I2SLL1"/>
<keyword evidence="5" id="KW-1185">Reference proteome</keyword>
<dbReference type="InterPro" id="IPR019692">
    <property type="entry name" value="CFP-6_PH"/>
</dbReference>
<feature type="region of interest" description="Disordered" evidence="1">
    <location>
        <begin position="162"/>
        <end position="223"/>
    </location>
</feature>
<keyword evidence="2" id="KW-0812">Transmembrane</keyword>
<organism evidence="4 5">
    <name type="scientific">Corynebacterium spheniscorum</name>
    <dbReference type="NCBI Taxonomy" id="185761"/>
    <lineage>
        <taxon>Bacteria</taxon>
        <taxon>Bacillati</taxon>
        <taxon>Actinomycetota</taxon>
        <taxon>Actinomycetes</taxon>
        <taxon>Mycobacteriales</taxon>
        <taxon>Corynebacteriaceae</taxon>
        <taxon>Corynebacterium</taxon>
    </lineage>
</organism>
<dbReference type="EMBL" id="FOPJ01000005">
    <property type="protein sequence ID" value="SFG50781.1"/>
    <property type="molecule type" value="Genomic_DNA"/>
</dbReference>
<evidence type="ECO:0000256" key="2">
    <source>
        <dbReference type="SAM" id="Phobius"/>
    </source>
</evidence>
<name>A0A1I2SLL1_9CORY</name>
<proteinExistence type="predicted"/>
<dbReference type="Pfam" id="PF10756">
    <property type="entry name" value="bPH_6"/>
    <property type="match status" value="1"/>
</dbReference>
<feature type="domain" description="Low molecular weight protein antigen 6 PH" evidence="3">
    <location>
        <begin position="60"/>
        <end position="132"/>
    </location>
</feature>
<keyword evidence="2" id="KW-0472">Membrane</keyword>
<gene>
    <name evidence="4" type="ORF">SAMN05660282_01090</name>
</gene>
<feature type="compositionally biased region" description="Low complexity" evidence="1">
    <location>
        <begin position="197"/>
        <end position="212"/>
    </location>
</feature>
<feature type="transmembrane region" description="Helical" evidence="2">
    <location>
        <begin position="21"/>
        <end position="38"/>
    </location>
</feature>
<evidence type="ECO:0000256" key="1">
    <source>
        <dbReference type="SAM" id="MobiDB-lite"/>
    </source>
</evidence>
<keyword evidence="2" id="KW-1133">Transmembrane helix</keyword>
<sequence>MVPMADSVTGSETKVFRPERTHIFAAVLITLISLLGIGAEPLKLGWLLLFPLGYIYWTLRARTEVSPTKGISAKYGFRGNQSVTWEDFQGIGFKGGSTFAQRRDGSTFNLPAVSFNSLPELSVASQGRIQDALSEGRAAADEKIVVTYKDGRQVLMTREEYAATHPDEAIPGEAQAEPKAERQAEAQAEPKAERQAEAAAQPVAKPAAQPNPQEERKPESQVD</sequence>